<dbReference type="GO" id="GO:0003968">
    <property type="term" value="F:RNA-directed RNA polymerase activity"/>
    <property type="evidence" value="ECO:0007669"/>
    <property type="project" value="UniProtKB-KW"/>
</dbReference>
<keyword evidence="5 23" id="KW-0696">RNA-directed RNA polymerase</keyword>
<feature type="compositionally biased region" description="Low complexity" evidence="18">
    <location>
        <begin position="745"/>
        <end position="757"/>
    </location>
</feature>
<comment type="similarity">
    <text evidence="16">Belongs to the two pore domain potassium channel (TC 1.A.1.8) family.</text>
</comment>
<dbReference type="GO" id="GO:0005267">
    <property type="term" value="F:potassium channel activity"/>
    <property type="evidence" value="ECO:0007669"/>
    <property type="project" value="InterPro"/>
</dbReference>
<name>A0A2G5IAV5_CERBT</name>
<keyword evidence="11 16" id="KW-0406">Ion transport</keyword>
<accession>A0A2G5IAV5</accession>
<keyword evidence="8" id="KW-0548">Nucleotidyltransferase</keyword>
<dbReference type="GO" id="GO:0031380">
    <property type="term" value="C:nuclear RNA-directed RNA polymerase complex"/>
    <property type="evidence" value="ECO:0007669"/>
    <property type="project" value="TreeGrafter"/>
</dbReference>
<dbReference type="InterPro" id="IPR007855">
    <property type="entry name" value="RDRP"/>
</dbReference>
<keyword evidence="10 19" id="KW-1133">Transmembrane helix</keyword>
<feature type="domain" description="Potassium channel" evidence="21">
    <location>
        <begin position="376"/>
        <end position="449"/>
    </location>
</feature>
<dbReference type="GO" id="GO:0016020">
    <property type="term" value="C:membrane"/>
    <property type="evidence" value="ECO:0007669"/>
    <property type="project" value="UniProtKB-SubCell"/>
</dbReference>
<evidence type="ECO:0000256" key="3">
    <source>
        <dbReference type="ARBA" id="ARBA00012494"/>
    </source>
</evidence>
<sequence length="2162" mass="243803">MSAVEPAVRESIEEAARDAEAYPSRRPLSGQEEESPARTRWWFASTACPLLAATFGPIANGFSICSLVCPWREILPPKIPEGFGNQIPDPKWLLAINTASLVSALIGNAALLLNMAQRLEFSTAQPITIGGFILAGVLLLVDVIVLSSDEYYFLLDPVGRLPGNHALTAAFYYAIIAAVVYIVIGLLMCVTVYGAHRRYYDKDFQLTNAQRMLMLQTMLFVAYILLAAWVFSSIEDWRYLDAVYWADVTVLTIGLGDYKPLTKVGRGLLFPYAVGGILLVGLIVGSIRRLVLEHGELKIAARITEKRRKNALHEIDHNRGTIKISWSAKADYRLTNSMSPAQRREEEFNVMRKVQNAADRERRYFSLSTSMTFASVLWLVGAVVFMVTEREQDLTYYQSVYFSFVSLMTIGYGDIVPASNCGKAFYVIWSLLAIPTLTILISGLSEAFTKAFTGSTSLLSALYSRPKEVKQSAKYKARKAANKVSNIGKTKREVPLSPEEHRVNTLRTMVERLESHVEEEELKALKEAESKGDDIDRDIHFYHFVLARELTRVQKDLLADNPVQYSWDEWEFFLLLIGHGSIDDNDGPDIQQDTPQQPVDQADNSSTTATKDRPVMNGLVDRDTQRQTKWNTAPSKRGLIKRRETADPIGNWSWLDEKSPLMSVKSETPQHEPHTSYLTSTKWSYTTPSTLKTCRVDNSSFSEKMSGNSSSNSNSTSSGRRGRGGTPRRTRRIADAMAFQELLASPSTSSSSTSNSNFRATPPHLQRKRTSSHHPSGASPIPSSSASRPILQPAKPALPRMAPNNYRQSAVYNPFELRVYFSNAPISWKTRDVHAFFQRFENVARIEISEKQGRDGHGVVVFQPPPKDRSWVGRWLTTQHHGIEKRMETKDNSRKPYHYRSPLSNRVLPERMTLPLASVDFGMMQEQDKMMILHTAEPSPQTKVAFTVDLQHKELTFTFPVHVPSKGDGLVERHFNLRITPAQISGAFMVRDPDDTTSVVFTTETPPLVSRKVTNISSTHDDKATLWTERSTWLRQTDIDLYPWARSSAIELRKVNTIIEVGRWLTYRLKFPAAVTTSQDFQDMCQALADHNVNMNISNNITFTHHEPNNLWHWSQSEQSKDWRSAESVLSEMQEMADGTVPLPFPLRYQLEVCISLGLIQECNLSRDFVARLQALDPHRAVKILERVADRKLKYCNPFDLFSLHNQVSVVEKKRPGYCTKIPSVTITPTTMYISTPVLETSNRVIRQYQQFEDRFLRVRFTDERYKGKIMPSEDHRDDEIFSRVKRAMVYGIKIGGRHYEFLAFGNSQFREHGAYFFASTASVTAADIRDWMGDFTSIRIIAKYVSRLGQCFSTTRAIPHSINVEKINDVERNGFCFTDGVGKISPFLARMIAHHYGLANSEQDYPSVFQFRLAGCKGVLAVDPSLKGMTIQIRPSQQKFPAKASGLEICRISQFSTASLNVQLILVLSALGVPDEVFLNKLRLMLKDLQEAMDKEQKALELLQKHIDFNQMTIALACMIFDGFMATKDPFVITSLRLWRSWNLKYLKEKARIFIDEGTFLLGCTDESATLKGHYTSTQDVTGTLKDNIHDESKLPEIFLQIPDTERPGSYRVIEGIVGLARNPSLHPGDFRIVKAVDGPALRHLKNCIVLPQTGDRDVANMCSGGDLDGDDFIAIWDKELIPPEWNHEPMDYTSPDPVLAEGPVTVDNMTSFFVQHIKNDILSRIACAHRYWADRLPDGIKEQKCLDLAQLHSKAVDYPKTGVPATMPVELRVREWPHWSEPKNKARGKVYHSNRVLGKLYDEVKKEPFHAAWDMPFDARILESCEPTEQMLQDARDVKRVYDEAMRRIMNQHGILTEFEVFTTFVLDHHQEIGDYKFAEAMGEITTNLKQQHRELCYEKAGTNEKDRDWDKMKPFIVAMYKVTADEVGEAVAETRVTRMKGGRDVPLRSLTFDTMPLMTFPWIFAPELGRIATKGHASGVAMPKPTLPKTAAVTKKKNDLLPEDWKPVPLMEVDMSRGVVREGELFDLLGQDQQSDGKGGEKDGAEKGVVVVPDLISFDQGAADEVGDRKADSPMVEGISAEEKPFSASAEQAAKHTTAAGSPAPNGSMSTEDEVEFEFDDGEEEFFDGTARQDFDMKPSGLDRLASLVGVEDGEDSED</sequence>
<evidence type="ECO:0000256" key="11">
    <source>
        <dbReference type="ARBA" id="ARBA00023065"/>
    </source>
</evidence>
<evidence type="ECO:0000313" key="26">
    <source>
        <dbReference type="Proteomes" id="UP001302367"/>
    </source>
</evidence>
<keyword evidence="17" id="KW-0175">Coiled coil</keyword>
<comment type="similarity">
    <text evidence="2">Belongs to the RdRP family.</text>
</comment>
<dbReference type="InterPro" id="IPR013099">
    <property type="entry name" value="K_chnl_dom"/>
</dbReference>
<feature type="region of interest" description="Disordered" evidence="18">
    <location>
        <begin position="882"/>
        <end position="901"/>
    </location>
</feature>
<dbReference type="Proteomes" id="UP000230605">
    <property type="component" value="Chromosome 1"/>
</dbReference>
<keyword evidence="4 16" id="KW-0813">Transport</keyword>
<dbReference type="Pfam" id="PF26253">
    <property type="entry name" value="RdRP_head"/>
    <property type="match status" value="1"/>
</dbReference>
<keyword evidence="6" id="KW-0808">Transferase</keyword>
<dbReference type="EMBL" id="LKMD01000100">
    <property type="protein sequence ID" value="PIB01674.1"/>
    <property type="molecule type" value="Genomic_DNA"/>
</dbReference>
<feature type="compositionally biased region" description="Acidic residues" evidence="18">
    <location>
        <begin position="2114"/>
        <end position="2130"/>
    </location>
</feature>
<feature type="region of interest" description="Disordered" evidence="18">
    <location>
        <begin position="744"/>
        <end position="802"/>
    </location>
</feature>
<dbReference type="PANTHER" id="PTHR23079">
    <property type="entry name" value="RNA-DEPENDENT RNA POLYMERASE"/>
    <property type="match status" value="1"/>
</dbReference>
<evidence type="ECO:0000256" key="4">
    <source>
        <dbReference type="ARBA" id="ARBA00022448"/>
    </source>
</evidence>
<evidence type="ECO:0000256" key="19">
    <source>
        <dbReference type="SAM" id="Phobius"/>
    </source>
</evidence>
<dbReference type="InterPro" id="IPR057596">
    <property type="entry name" value="RDRP_core"/>
</dbReference>
<evidence type="ECO:0000256" key="13">
    <source>
        <dbReference type="ARBA" id="ARBA00023158"/>
    </source>
</evidence>
<dbReference type="Gene3D" id="1.10.287.70">
    <property type="match status" value="2"/>
</dbReference>
<evidence type="ECO:0000256" key="8">
    <source>
        <dbReference type="ARBA" id="ARBA00022695"/>
    </source>
</evidence>
<keyword evidence="12 19" id="KW-0472">Membrane</keyword>
<evidence type="ECO:0000256" key="18">
    <source>
        <dbReference type="SAM" id="MobiDB-lite"/>
    </source>
</evidence>
<feature type="compositionally biased region" description="Basic and acidic residues" evidence="18">
    <location>
        <begin position="610"/>
        <end position="626"/>
    </location>
</feature>
<feature type="compositionally biased region" description="Low complexity" evidence="18">
    <location>
        <begin position="706"/>
        <end position="719"/>
    </location>
</feature>
<keyword evidence="14 16" id="KW-0407">Ion channel</keyword>
<dbReference type="InterPro" id="IPR003280">
    <property type="entry name" value="2pore_dom_K_chnl"/>
</dbReference>
<feature type="transmembrane region" description="Helical" evidence="19">
    <location>
        <begin position="269"/>
        <end position="287"/>
    </location>
</feature>
<dbReference type="OrthoDB" id="6513042at2759"/>
<feature type="transmembrane region" description="Helical" evidence="19">
    <location>
        <begin position="213"/>
        <end position="231"/>
    </location>
</feature>
<dbReference type="Pfam" id="PF05183">
    <property type="entry name" value="RdRP"/>
    <property type="match status" value="1"/>
</dbReference>
<gene>
    <name evidence="23" type="ORF">CB0940_02231</name>
    <name evidence="24" type="ORF">RHO25_002222</name>
</gene>
<feature type="domain" description="Potassium channel" evidence="21">
    <location>
        <begin position="220"/>
        <end position="291"/>
    </location>
</feature>
<evidence type="ECO:0000259" key="22">
    <source>
        <dbReference type="Pfam" id="PF26253"/>
    </source>
</evidence>
<feature type="coiled-coil region" evidence="17">
    <location>
        <begin position="1480"/>
        <end position="1507"/>
    </location>
</feature>
<evidence type="ECO:0000259" key="20">
    <source>
        <dbReference type="Pfam" id="PF05183"/>
    </source>
</evidence>
<feature type="compositionally biased region" description="Basic and acidic residues" evidence="18">
    <location>
        <begin position="882"/>
        <end position="894"/>
    </location>
</feature>
<dbReference type="PANTHER" id="PTHR23079:SF55">
    <property type="entry name" value="RNA-DIRECTED RNA POLYMERASE"/>
    <property type="match status" value="1"/>
</dbReference>
<keyword evidence="7 16" id="KW-0812">Transmembrane</keyword>
<feature type="transmembrane region" description="Helical" evidence="19">
    <location>
        <begin position="364"/>
        <end position="388"/>
    </location>
</feature>
<dbReference type="PRINTS" id="PR01333">
    <property type="entry name" value="2POREKCHANEL"/>
</dbReference>
<feature type="compositionally biased region" description="Polar residues" evidence="18">
    <location>
        <begin position="591"/>
        <end position="609"/>
    </location>
</feature>
<proteinExistence type="inferred from homology"/>
<evidence type="ECO:0000313" key="24">
    <source>
        <dbReference type="EMBL" id="WPA97612.1"/>
    </source>
</evidence>
<evidence type="ECO:0000256" key="17">
    <source>
        <dbReference type="SAM" id="Coils"/>
    </source>
</evidence>
<reference evidence="24 26" key="2">
    <citation type="submission" date="2023-09" db="EMBL/GenBank/DDBJ databases">
        <title>Complete-Gapless Cercospora beticola genome.</title>
        <authorList>
            <person name="Wyatt N.A."/>
            <person name="Spanner R.E."/>
            <person name="Bolton M.D."/>
        </authorList>
    </citation>
    <scope>NUCLEOTIDE SEQUENCE [LARGE SCALE GENOMIC DNA]</scope>
    <source>
        <strain evidence="24">Cb09-40</strain>
    </source>
</reference>
<feature type="region of interest" description="Disordered" evidence="18">
    <location>
        <begin position="700"/>
        <end position="728"/>
    </location>
</feature>
<keyword evidence="26" id="KW-1185">Reference proteome</keyword>
<evidence type="ECO:0000256" key="12">
    <source>
        <dbReference type="ARBA" id="ARBA00023136"/>
    </source>
</evidence>
<protein>
    <recommendedName>
        <fullName evidence="3">RNA-directed RNA polymerase</fullName>
        <ecNumber evidence="3">2.7.7.48</ecNumber>
    </recommendedName>
</protein>
<feature type="transmembrane region" description="Helical" evidence="19">
    <location>
        <begin position="394"/>
        <end position="412"/>
    </location>
</feature>
<keyword evidence="9" id="KW-0694">RNA-binding</keyword>
<dbReference type="Pfam" id="PF07885">
    <property type="entry name" value="Ion_trans_2"/>
    <property type="match status" value="2"/>
</dbReference>
<feature type="domain" description="RDRP core" evidence="20">
    <location>
        <begin position="1227"/>
        <end position="1806"/>
    </location>
</feature>
<evidence type="ECO:0000313" key="25">
    <source>
        <dbReference type="Proteomes" id="UP000230605"/>
    </source>
</evidence>
<comment type="catalytic activity">
    <reaction evidence="15">
        <text>RNA(n) + a ribonucleoside 5'-triphosphate = RNA(n+1) + diphosphate</text>
        <dbReference type="Rhea" id="RHEA:21248"/>
        <dbReference type="Rhea" id="RHEA-COMP:14527"/>
        <dbReference type="Rhea" id="RHEA-COMP:17342"/>
        <dbReference type="ChEBI" id="CHEBI:33019"/>
        <dbReference type="ChEBI" id="CHEBI:61557"/>
        <dbReference type="ChEBI" id="CHEBI:140395"/>
        <dbReference type="EC" id="2.7.7.48"/>
    </reaction>
</comment>
<keyword evidence="13" id="KW-0943">RNA-mediated gene silencing</keyword>
<evidence type="ECO:0000256" key="1">
    <source>
        <dbReference type="ARBA" id="ARBA00004141"/>
    </source>
</evidence>
<feature type="transmembrane region" description="Helical" evidence="19">
    <location>
        <begin position="166"/>
        <end position="193"/>
    </location>
</feature>
<comment type="subcellular location">
    <subcellularLocation>
        <location evidence="1">Membrane</location>
        <topology evidence="1">Multi-pass membrane protein</topology>
    </subcellularLocation>
</comment>
<dbReference type="GO" id="GO:0003723">
    <property type="term" value="F:RNA binding"/>
    <property type="evidence" value="ECO:0007669"/>
    <property type="project" value="UniProtKB-KW"/>
</dbReference>
<organism evidence="23 25">
    <name type="scientific">Cercospora beticola</name>
    <name type="common">Sugarbeet leaf spot fungus</name>
    <dbReference type="NCBI Taxonomy" id="122368"/>
    <lineage>
        <taxon>Eukaryota</taxon>
        <taxon>Fungi</taxon>
        <taxon>Dikarya</taxon>
        <taxon>Ascomycota</taxon>
        <taxon>Pezizomycotina</taxon>
        <taxon>Dothideomycetes</taxon>
        <taxon>Dothideomycetidae</taxon>
        <taxon>Mycosphaerellales</taxon>
        <taxon>Mycosphaerellaceae</taxon>
        <taxon>Cercospora</taxon>
    </lineage>
</organism>
<dbReference type="EC" id="2.7.7.48" evidence="3"/>
<evidence type="ECO:0000256" key="16">
    <source>
        <dbReference type="RuleBase" id="RU003857"/>
    </source>
</evidence>
<evidence type="ECO:0000256" key="7">
    <source>
        <dbReference type="ARBA" id="ARBA00022692"/>
    </source>
</evidence>
<dbReference type="InterPro" id="IPR058752">
    <property type="entry name" value="RDRP_C_head"/>
</dbReference>
<feature type="compositionally biased region" description="Basic and acidic residues" evidence="18">
    <location>
        <begin position="7"/>
        <end position="20"/>
    </location>
</feature>
<evidence type="ECO:0000256" key="14">
    <source>
        <dbReference type="ARBA" id="ARBA00023303"/>
    </source>
</evidence>
<dbReference type="EMBL" id="CP134185">
    <property type="protein sequence ID" value="WPA97612.1"/>
    <property type="molecule type" value="Genomic_DNA"/>
</dbReference>
<dbReference type="Proteomes" id="UP001302367">
    <property type="component" value="Chromosome 2"/>
</dbReference>
<evidence type="ECO:0000256" key="2">
    <source>
        <dbReference type="ARBA" id="ARBA00005762"/>
    </source>
</evidence>
<feature type="compositionally biased region" description="Low complexity" evidence="18">
    <location>
        <begin position="773"/>
        <end position="790"/>
    </location>
</feature>
<dbReference type="SUPFAM" id="SSF81324">
    <property type="entry name" value="Voltage-gated potassium channels"/>
    <property type="match status" value="2"/>
</dbReference>
<feature type="region of interest" description="Disordered" evidence="18">
    <location>
        <begin position="1"/>
        <end position="33"/>
    </location>
</feature>
<feature type="domain" description="RDRP C-terminal head" evidence="22">
    <location>
        <begin position="1828"/>
        <end position="1977"/>
    </location>
</feature>
<evidence type="ECO:0000256" key="6">
    <source>
        <dbReference type="ARBA" id="ARBA00022679"/>
    </source>
</evidence>
<evidence type="ECO:0000256" key="5">
    <source>
        <dbReference type="ARBA" id="ARBA00022484"/>
    </source>
</evidence>
<evidence type="ECO:0000256" key="9">
    <source>
        <dbReference type="ARBA" id="ARBA00022884"/>
    </source>
</evidence>
<dbReference type="GO" id="GO:0030422">
    <property type="term" value="P:siRNA processing"/>
    <property type="evidence" value="ECO:0007669"/>
    <property type="project" value="TreeGrafter"/>
</dbReference>
<feature type="transmembrane region" description="Helical" evidence="19">
    <location>
        <begin position="127"/>
        <end position="146"/>
    </location>
</feature>
<reference evidence="23 25" key="1">
    <citation type="submission" date="2015-10" db="EMBL/GenBank/DDBJ databases">
        <title>The cercosporin biosynthetic gene cluster was horizontally transferred to several fungal lineages and shown to be expanded in Cercospora beticola based on microsynteny with recipient genomes.</title>
        <authorList>
            <person name="De Jonge R."/>
            <person name="Ebert M.K."/>
            <person name="Suttle J.C."/>
            <person name="Jurick Ii W.M."/>
            <person name="Secor G.A."/>
            <person name="Thomma B.P."/>
            <person name="Van De Peer Y."/>
            <person name="Bolton M.D."/>
        </authorList>
    </citation>
    <scope>NUCLEOTIDE SEQUENCE [LARGE SCALE GENOMIC DNA]</scope>
    <source>
        <strain evidence="23 25">09-40</strain>
    </source>
</reference>
<evidence type="ECO:0000259" key="21">
    <source>
        <dbReference type="Pfam" id="PF07885"/>
    </source>
</evidence>
<evidence type="ECO:0000256" key="10">
    <source>
        <dbReference type="ARBA" id="ARBA00022989"/>
    </source>
</evidence>
<evidence type="ECO:0000313" key="23">
    <source>
        <dbReference type="EMBL" id="PIB01674.1"/>
    </source>
</evidence>
<feature type="transmembrane region" description="Helical" evidence="19">
    <location>
        <begin position="424"/>
        <end position="444"/>
    </location>
</feature>
<evidence type="ECO:0000256" key="15">
    <source>
        <dbReference type="ARBA" id="ARBA00048744"/>
    </source>
</evidence>
<feature type="transmembrane region" description="Helical" evidence="19">
    <location>
        <begin position="92"/>
        <end position="115"/>
    </location>
</feature>
<feature type="region of interest" description="Disordered" evidence="18">
    <location>
        <begin position="2064"/>
        <end position="2141"/>
    </location>
</feature>
<feature type="region of interest" description="Disordered" evidence="18">
    <location>
        <begin position="584"/>
        <end position="638"/>
    </location>
</feature>